<dbReference type="FunFam" id="1.20.1530.20:FF:000015">
    <property type="entry name" value="Na(+)/H(+) antiporter 2"/>
    <property type="match status" value="1"/>
</dbReference>
<evidence type="ECO:0000259" key="13">
    <source>
        <dbReference type="Pfam" id="PF00999"/>
    </source>
</evidence>
<reference evidence="14" key="1">
    <citation type="submission" date="2016-04" db="EMBL/GenBank/DDBJ databases">
        <authorList>
            <person name="Nguyen H.D."/>
            <person name="Samba Siva P."/>
            <person name="Cullis J."/>
            <person name="Levesque C.A."/>
            <person name="Hambleton S."/>
        </authorList>
    </citation>
    <scope>NUCLEOTIDE SEQUENCE</scope>
    <source>
        <strain evidence="14">DAOMC 236416</strain>
    </source>
</reference>
<proteinExistence type="inferred from homology"/>
<evidence type="ECO:0000313" key="14">
    <source>
        <dbReference type="EMBL" id="KAE8254089.1"/>
    </source>
</evidence>
<feature type="transmembrane region" description="Helical" evidence="12">
    <location>
        <begin position="49"/>
        <end position="66"/>
    </location>
</feature>
<feature type="compositionally biased region" description="Basic and acidic residues" evidence="11">
    <location>
        <begin position="547"/>
        <end position="561"/>
    </location>
</feature>
<sequence>MAGGEEHGFHPFEVSPTHIAYVGLGFFIVIYASLSLFIKERLYLGEAPLAAIFGIIVGPAAIGLFDPSSWASNESRAPGGMITNEITLEVMRVTIALSVFAVGVELPRKYLLRHWKSIVFLLGPVMVWGWLVTAGFIYLLIPGLDFLNSLVVAACVTPTDPILAQAVIGGPWAEKHVPAHLRHMLACESGCNDGAAFPFLYLALYLTLNRDNTRYAIGRWFYESWLYEIIFGTLLGALIGYLARKALRFSERHRLIDRESFVAQYVSLAIASMGVNVLLGSDDLLAAFACGTAFAWDGWFTRQTEDSNFSNIVDLLFNSAAFIYIGALMPFGAWVDTANTLNLWRLFVLAIAVLLLKRIPIILALWKFIPDIKTFREAIFAGHFGPIGVGAIFIATLGRTELPEEVNDPPQNSNDILALTIQPIVFFFVLCSIAVHGLTIPFFAFSKGAHKITRTWSRHPSMAPGGEPSWMTRVKRFGTKDSMTVRDADTGGGGMAEIQRILASTRAMIGKTDDNEMTEKVVDGTEEEAGSPSAVSGTGSSSSKSGDIADTRKETDLEKGPTSEFMSRSARPSRPATPRAHVMFVSKEEQDRAALNKDAVDDADDWEAPEHDDPTCDWCGDNTKEMRLYKRALAEARDAHQDRLLKKDIPSHSRQGSASQLSSRAQGKRADQAQHEQDADLGEAPMDREMISGAVDESEEDPDVRKDKEGHSHLDEPSSSQRRERSADAEYRRWKQKQAELDAACEDTQDDDSAFPRVRQWVEGDKLVLEYELSRSSDAQVEVIDLLDDERDRISRAENPSHLWKLEHEKELNMLLPDKRHIEWDYTNSARNLIRHHIPSLLQDARAKAKKDAAKMREKEAKGGRSSMESATRSRADSGASTATPRMSRAGGSSEGGAGILTAAAQKVKRKLGLKDNGDDDDDEKEEGDSEKKEVPQEKTEPSRSVGKELKRQDWAEHGDGADY</sequence>
<feature type="compositionally biased region" description="Acidic residues" evidence="11">
    <location>
        <begin position="918"/>
        <end position="929"/>
    </location>
</feature>
<feature type="region of interest" description="Disordered" evidence="11">
    <location>
        <begin position="641"/>
        <end position="753"/>
    </location>
</feature>
<feature type="transmembrane region" description="Helical" evidence="12">
    <location>
        <begin position="378"/>
        <end position="396"/>
    </location>
</feature>
<gene>
    <name evidence="14" type="ORF">A4X13_0g3546</name>
</gene>
<evidence type="ECO:0000256" key="9">
    <source>
        <dbReference type="ARBA" id="ARBA00023136"/>
    </source>
</evidence>
<dbReference type="Proteomes" id="UP000077521">
    <property type="component" value="Unassembled WGS sequence"/>
</dbReference>
<keyword evidence="9 12" id="KW-0472">Membrane</keyword>
<comment type="caution">
    <text evidence="14">The sequence shown here is derived from an EMBL/GenBank/DDBJ whole genome shotgun (WGS) entry which is preliminary data.</text>
</comment>
<feature type="transmembrane region" description="Helical" evidence="12">
    <location>
        <begin position="118"/>
        <end position="141"/>
    </location>
</feature>
<evidence type="ECO:0000256" key="4">
    <source>
        <dbReference type="ARBA" id="ARBA00022449"/>
    </source>
</evidence>
<feature type="compositionally biased region" description="Basic and acidic residues" evidence="11">
    <location>
        <begin position="845"/>
        <end position="863"/>
    </location>
</feature>
<keyword evidence="4" id="KW-0050">Antiport</keyword>
<dbReference type="AlphaFoldDB" id="A0A177TU08"/>
<dbReference type="GO" id="GO:0005886">
    <property type="term" value="C:plasma membrane"/>
    <property type="evidence" value="ECO:0007669"/>
    <property type="project" value="InterPro"/>
</dbReference>
<comment type="similarity">
    <text evidence="2">Belongs to the fungal Na(+)/H(+) exchanger family.</text>
</comment>
<comment type="subcellular location">
    <subcellularLocation>
        <location evidence="1">Membrane</location>
        <topology evidence="1">Multi-pass membrane protein</topology>
    </subcellularLocation>
</comment>
<keyword evidence="6 12" id="KW-1133">Transmembrane helix</keyword>
<feature type="region of interest" description="Disordered" evidence="11">
    <location>
        <begin position="522"/>
        <end position="578"/>
    </location>
</feature>
<keyword evidence="8" id="KW-0406">Ion transport</keyword>
<dbReference type="GO" id="GO:0030007">
    <property type="term" value="P:intracellular potassium ion homeostasis"/>
    <property type="evidence" value="ECO:0007669"/>
    <property type="project" value="TreeGrafter"/>
</dbReference>
<evidence type="ECO:0000256" key="6">
    <source>
        <dbReference type="ARBA" id="ARBA00022989"/>
    </source>
</evidence>
<dbReference type="GO" id="GO:0042391">
    <property type="term" value="P:regulation of membrane potential"/>
    <property type="evidence" value="ECO:0007669"/>
    <property type="project" value="InterPro"/>
</dbReference>
<feature type="transmembrane region" description="Helical" evidence="12">
    <location>
        <begin position="19"/>
        <end position="37"/>
    </location>
</feature>
<keyword evidence="10" id="KW-0739">Sodium transport</keyword>
<keyword evidence="3" id="KW-0813">Transport</keyword>
<protein>
    <recommendedName>
        <fullName evidence="13">Cation/H+ exchanger transmembrane domain-containing protein</fullName>
    </recommendedName>
</protein>
<feature type="domain" description="Cation/H+ exchanger transmembrane" evidence="13">
    <location>
        <begin position="32"/>
        <end position="444"/>
    </location>
</feature>
<feature type="region of interest" description="Disordered" evidence="11">
    <location>
        <begin position="845"/>
        <end position="964"/>
    </location>
</feature>
<dbReference type="GO" id="GO:0036376">
    <property type="term" value="P:sodium ion export across plasma membrane"/>
    <property type="evidence" value="ECO:0007669"/>
    <property type="project" value="InterPro"/>
</dbReference>
<dbReference type="InterPro" id="IPR004712">
    <property type="entry name" value="Na+/H+_antiporter_fungi"/>
</dbReference>
<evidence type="ECO:0000256" key="11">
    <source>
        <dbReference type="SAM" id="MobiDB-lite"/>
    </source>
</evidence>
<dbReference type="PANTHER" id="PTHR31382">
    <property type="entry name" value="NA(+)/H(+) ANTIPORTER"/>
    <property type="match status" value="1"/>
</dbReference>
<feature type="compositionally biased region" description="Basic and acidic residues" evidence="11">
    <location>
        <begin position="930"/>
        <end position="964"/>
    </location>
</feature>
<feature type="compositionally biased region" description="Acidic residues" evidence="11">
    <location>
        <begin position="743"/>
        <end position="753"/>
    </location>
</feature>
<feature type="transmembrane region" description="Helical" evidence="12">
    <location>
        <begin position="346"/>
        <end position="366"/>
    </location>
</feature>
<organism evidence="14 15">
    <name type="scientific">Tilletia indica</name>
    <dbReference type="NCBI Taxonomy" id="43049"/>
    <lineage>
        <taxon>Eukaryota</taxon>
        <taxon>Fungi</taxon>
        <taxon>Dikarya</taxon>
        <taxon>Basidiomycota</taxon>
        <taxon>Ustilaginomycotina</taxon>
        <taxon>Exobasidiomycetes</taxon>
        <taxon>Tilletiales</taxon>
        <taxon>Tilletiaceae</taxon>
        <taxon>Tilletia</taxon>
    </lineage>
</organism>
<evidence type="ECO:0000256" key="1">
    <source>
        <dbReference type="ARBA" id="ARBA00004141"/>
    </source>
</evidence>
<feature type="compositionally biased region" description="Low complexity" evidence="11">
    <location>
        <begin position="530"/>
        <end position="546"/>
    </location>
</feature>
<feature type="compositionally biased region" description="Basic and acidic residues" evidence="11">
    <location>
        <begin position="703"/>
        <end position="740"/>
    </location>
</feature>
<feature type="transmembrane region" description="Helical" evidence="12">
    <location>
        <begin position="416"/>
        <end position="445"/>
    </location>
</feature>
<evidence type="ECO:0000256" key="5">
    <source>
        <dbReference type="ARBA" id="ARBA00022692"/>
    </source>
</evidence>
<dbReference type="PANTHER" id="PTHR31382:SF4">
    <property type="entry name" value="NA(+)_H(+) ANTIPORTER"/>
    <property type="match status" value="1"/>
</dbReference>
<evidence type="ECO:0000256" key="7">
    <source>
        <dbReference type="ARBA" id="ARBA00023053"/>
    </source>
</evidence>
<name>A0A177TU08_9BASI</name>
<evidence type="ECO:0000256" key="12">
    <source>
        <dbReference type="SAM" id="Phobius"/>
    </source>
</evidence>
<feature type="compositionally biased region" description="Basic and acidic residues" evidence="11">
    <location>
        <begin position="668"/>
        <end position="678"/>
    </location>
</feature>
<feature type="compositionally biased region" description="Low complexity" evidence="11">
    <location>
        <begin position="567"/>
        <end position="578"/>
    </location>
</feature>
<feature type="transmembrane region" description="Helical" evidence="12">
    <location>
        <begin position="225"/>
        <end position="242"/>
    </location>
</feature>
<evidence type="ECO:0000313" key="15">
    <source>
        <dbReference type="Proteomes" id="UP000077521"/>
    </source>
</evidence>
<evidence type="ECO:0000256" key="8">
    <source>
        <dbReference type="ARBA" id="ARBA00023065"/>
    </source>
</evidence>
<feature type="compositionally biased region" description="Polar residues" evidence="11">
    <location>
        <begin position="652"/>
        <end position="665"/>
    </location>
</feature>
<dbReference type="EMBL" id="LWDF02000203">
    <property type="protein sequence ID" value="KAE8254089.1"/>
    <property type="molecule type" value="Genomic_DNA"/>
</dbReference>
<keyword evidence="15" id="KW-1185">Reference proteome</keyword>
<feature type="compositionally biased region" description="Polar residues" evidence="11">
    <location>
        <begin position="867"/>
        <end position="885"/>
    </location>
</feature>
<keyword evidence="5 12" id="KW-0812">Transmembrane</keyword>
<feature type="transmembrane region" description="Helical" evidence="12">
    <location>
        <begin position="86"/>
        <end position="106"/>
    </location>
</feature>
<dbReference type="InterPro" id="IPR006153">
    <property type="entry name" value="Cation/H_exchanger_TM"/>
</dbReference>
<dbReference type="GO" id="GO:0120029">
    <property type="term" value="P:proton export across plasma membrane"/>
    <property type="evidence" value="ECO:0007669"/>
    <property type="project" value="InterPro"/>
</dbReference>
<dbReference type="Pfam" id="PF00999">
    <property type="entry name" value="Na_H_Exchanger"/>
    <property type="match status" value="1"/>
</dbReference>
<evidence type="ECO:0000256" key="10">
    <source>
        <dbReference type="ARBA" id="ARBA00023201"/>
    </source>
</evidence>
<accession>A0A177TU08</accession>
<keyword evidence="7" id="KW-0915">Sodium</keyword>
<dbReference type="GO" id="GO:0015385">
    <property type="term" value="F:sodium:proton antiporter activity"/>
    <property type="evidence" value="ECO:0007669"/>
    <property type="project" value="InterPro"/>
</dbReference>
<feature type="transmembrane region" description="Helical" evidence="12">
    <location>
        <begin position="312"/>
        <end position="334"/>
    </location>
</feature>
<evidence type="ECO:0000256" key="2">
    <source>
        <dbReference type="ARBA" id="ARBA00005248"/>
    </source>
</evidence>
<evidence type="ECO:0000256" key="3">
    <source>
        <dbReference type="ARBA" id="ARBA00022448"/>
    </source>
</evidence>
<feature type="compositionally biased region" description="Basic and acidic residues" evidence="11">
    <location>
        <begin position="641"/>
        <end position="651"/>
    </location>
</feature>
<reference evidence="14" key="2">
    <citation type="journal article" date="2019" name="IMA Fungus">
        <title>Genome sequencing and comparison of five Tilletia species to identify candidate genes for the detection of regulated species infecting wheat.</title>
        <authorList>
            <person name="Nguyen H.D.T."/>
            <person name="Sultana T."/>
            <person name="Kesanakurti P."/>
            <person name="Hambleton S."/>
        </authorList>
    </citation>
    <scope>NUCLEOTIDE SEQUENCE</scope>
    <source>
        <strain evidence="14">DAOMC 236416</strain>
    </source>
</reference>